<evidence type="ECO:0000259" key="2">
    <source>
        <dbReference type="PROSITE" id="PS50255"/>
    </source>
</evidence>
<keyword evidence="4" id="KW-1185">Reference proteome</keyword>
<dbReference type="GO" id="GO:0006629">
    <property type="term" value="P:lipid metabolic process"/>
    <property type="evidence" value="ECO:0007669"/>
    <property type="project" value="InterPro"/>
</dbReference>
<reference evidence="3" key="1">
    <citation type="journal article" date="2023" name="IScience">
        <title>Live-bearing cockroach genome reveals convergent evolutionary mechanisms linked to viviparity in insects and beyond.</title>
        <authorList>
            <person name="Fouks B."/>
            <person name="Harrison M.C."/>
            <person name="Mikhailova A.A."/>
            <person name="Marchal E."/>
            <person name="English S."/>
            <person name="Carruthers M."/>
            <person name="Jennings E.C."/>
            <person name="Chiamaka E.L."/>
            <person name="Frigard R.A."/>
            <person name="Pippel M."/>
            <person name="Attardo G.M."/>
            <person name="Benoit J.B."/>
            <person name="Bornberg-Bauer E."/>
            <person name="Tobe S.S."/>
        </authorList>
    </citation>
    <scope>NUCLEOTIDE SEQUENCE</scope>
    <source>
        <strain evidence="3">Stay&amp;Tobe</strain>
    </source>
</reference>
<dbReference type="Pfam" id="PF00173">
    <property type="entry name" value="Cyt-b5"/>
    <property type="match status" value="1"/>
</dbReference>
<dbReference type="EMBL" id="JASPKZ010006050">
    <property type="protein sequence ID" value="KAJ9587923.1"/>
    <property type="molecule type" value="Genomic_DNA"/>
</dbReference>
<dbReference type="PROSITE" id="PS50255">
    <property type="entry name" value="CYTOCHROME_B5_2"/>
    <property type="match status" value="1"/>
</dbReference>
<accession>A0AAD8EF03</accession>
<dbReference type="PANTHER" id="PTHR16740:SF1">
    <property type="entry name" value="CYTOCHROME B5-RELATED PROTEIN-RELATED"/>
    <property type="match status" value="1"/>
</dbReference>
<dbReference type="InterPro" id="IPR036400">
    <property type="entry name" value="Cyt_B5-like_heme/steroid_sf"/>
</dbReference>
<dbReference type="SUPFAM" id="SSF55856">
    <property type="entry name" value="Cytochrome b5-like heme/steroid binding domain"/>
    <property type="match status" value="1"/>
</dbReference>
<keyword evidence="1" id="KW-0812">Transmembrane</keyword>
<dbReference type="Pfam" id="PF00487">
    <property type="entry name" value="FA_desaturase"/>
    <property type="match status" value="1"/>
</dbReference>
<dbReference type="Proteomes" id="UP001233999">
    <property type="component" value="Unassembled WGS sequence"/>
</dbReference>
<feature type="transmembrane region" description="Helical" evidence="1">
    <location>
        <begin position="250"/>
        <end position="268"/>
    </location>
</feature>
<dbReference type="AlphaFoldDB" id="A0AAD8EF03"/>
<proteinExistence type="predicted"/>
<dbReference type="InterPro" id="IPR005804">
    <property type="entry name" value="FA_desaturase_dom"/>
</dbReference>
<sequence>MAPKTEDLPQSSLPGMSKYPTYRREPIKYAELWLEGKRIDDNVEGLWRVHDGLYDFSEWMLRHPGGSDWLTMTKGTDITEAFEAHHVTKSAEYLLKQFYVRPASGPRYSAYTFRDDGFYRTFKRKARPILATIPPGPSKQSKWCADILLGTFLLLATVSAAKYNFVVGFVAGFILNLTVVSAHNFFHMRDNLRMYYFDLSFMAHREWRISHALSHHLYTNSLLDLELALFEPVMQWVPHPTKSFIVRYGSWFFSPIVYTVLFHSHVFIRLMLAVTGRIKYIFRIEDLIPLIPLAVMYTYSGATFINTLIMWLWIVACASFFFALNGFNAAHHHPDVFHDGDTPRDDRDWGLAQIDAARDRVEINNVVFLVLVTFGDHLMHHMFPTVDHWHLHKLYPVFYETCKEFGVTYQIGTIMDLLTGQFKQLARVKPNPNPPGNINHKIN</sequence>
<reference evidence="3" key="2">
    <citation type="submission" date="2023-05" db="EMBL/GenBank/DDBJ databases">
        <authorList>
            <person name="Fouks B."/>
        </authorList>
    </citation>
    <scope>NUCLEOTIDE SEQUENCE</scope>
    <source>
        <strain evidence="3">Stay&amp;Tobe</strain>
        <tissue evidence="3">Testes</tissue>
    </source>
</reference>
<keyword evidence="1" id="KW-1133">Transmembrane helix</keyword>
<evidence type="ECO:0000256" key="1">
    <source>
        <dbReference type="SAM" id="Phobius"/>
    </source>
</evidence>
<feature type="transmembrane region" description="Helical" evidence="1">
    <location>
        <begin position="167"/>
        <end position="186"/>
    </location>
</feature>
<name>A0AAD8EF03_DIPPU</name>
<dbReference type="InterPro" id="IPR001199">
    <property type="entry name" value="Cyt_B5-like_heme/steroid-bd"/>
</dbReference>
<dbReference type="InterPro" id="IPR053100">
    <property type="entry name" value="Cytochrome_b5-related"/>
</dbReference>
<evidence type="ECO:0000313" key="3">
    <source>
        <dbReference type="EMBL" id="KAJ9587923.1"/>
    </source>
</evidence>
<feature type="domain" description="Cytochrome b5 heme-binding" evidence="2">
    <location>
        <begin position="24"/>
        <end position="104"/>
    </location>
</feature>
<dbReference type="Gene3D" id="3.10.120.10">
    <property type="entry name" value="Cytochrome b5-like heme/steroid binding domain"/>
    <property type="match status" value="1"/>
</dbReference>
<dbReference type="PANTHER" id="PTHR16740">
    <property type="entry name" value="CYTOCHROME B5-RELATED PROTEIN-RELATED"/>
    <property type="match status" value="1"/>
</dbReference>
<organism evidence="3 4">
    <name type="scientific">Diploptera punctata</name>
    <name type="common">Pacific beetle cockroach</name>
    <dbReference type="NCBI Taxonomy" id="6984"/>
    <lineage>
        <taxon>Eukaryota</taxon>
        <taxon>Metazoa</taxon>
        <taxon>Ecdysozoa</taxon>
        <taxon>Arthropoda</taxon>
        <taxon>Hexapoda</taxon>
        <taxon>Insecta</taxon>
        <taxon>Pterygota</taxon>
        <taxon>Neoptera</taxon>
        <taxon>Polyneoptera</taxon>
        <taxon>Dictyoptera</taxon>
        <taxon>Blattodea</taxon>
        <taxon>Blaberoidea</taxon>
        <taxon>Blaberidae</taxon>
        <taxon>Diplopterinae</taxon>
        <taxon>Diploptera</taxon>
    </lineage>
</organism>
<protein>
    <recommendedName>
        <fullName evidence="2">Cytochrome b5 heme-binding domain-containing protein</fullName>
    </recommendedName>
</protein>
<comment type="caution">
    <text evidence="3">The sequence shown here is derived from an EMBL/GenBank/DDBJ whole genome shotgun (WGS) entry which is preliminary data.</text>
</comment>
<evidence type="ECO:0000313" key="4">
    <source>
        <dbReference type="Proteomes" id="UP001233999"/>
    </source>
</evidence>
<gene>
    <name evidence="3" type="ORF">L9F63_018649</name>
</gene>
<keyword evidence="1" id="KW-0472">Membrane</keyword>